<feature type="transmembrane region" description="Helical" evidence="1">
    <location>
        <begin position="261"/>
        <end position="279"/>
    </location>
</feature>
<evidence type="ECO:0000313" key="3">
    <source>
        <dbReference type="EMBL" id="ABJ83349.1"/>
    </source>
</evidence>
<accession>Q025H0</accession>
<evidence type="ECO:0000256" key="1">
    <source>
        <dbReference type="SAM" id="Phobius"/>
    </source>
</evidence>
<dbReference type="SUPFAM" id="SSF48317">
    <property type="entry name" value="Acid phosphatase/Vanadium-dependent haloperoxidase"/>
    <property type="match status" value="1"/>
</dbReference>
<feature type="transmembrane region" description="Helical" evidence="1">
    <location>
        <begin position="6"/>
        <end position="24"/>
    </location>
</feature>
<feature type="domain" description="Inositolphosphotransferase Aur1/Ipt1" evidence="2">
    <location>
        <begin position="96"/>
        <end position="273"/>
    </location>
</feature>
<evidence type="ECO:0000259" key="2">
    <source>
        <dbReference type="Pfam" id="PF14378"/>
    </source>
</evidence>
<keyword evidence="1" id="KW-0472">Membrane</keyword>
<sequence length="280" mass="30669">MPALRASEWITLLAFSWFSVLACGRRRLDPNRRVTILAFGLGAIAITIFASLVLSHWVPPQTASIVRDWVPYLFLFLFYSQGGQFVTGADRELETRLLRLDQSIVAPPLEWCAGNPARVWIFTYLELAYMSYYPVLPLSLAVLYLSGRQADAARFWTVVLLAAYGSCGTLPYIQIRPPRMLGEKWSAGLPSGRVRAFNLWILQRGSIQANTLPSAHVAITTACALSLLRLGPVSAAVVFLWIAVSVALGAVAGRYHYALDAILGFLVAGTALAVGVILFP</sequence>
<dbReference type="InterPro" id="IPR026841">
    <property type="entry name" value="Aur1/Ipt1"/>
</dbReference>
<dbReference type="GO" id="GO:0016020">
    <property type="term" value="C:membrane"/>
    <property type="evidence" value="ECO:0007669"/>
    <property type="project" value="UniProtKB-SubCell"/>
</dbReference>
<gene>
    <name evidence="3" type="ordered locus">Acid_2360</name>
</gene>
<reference evidence="3" key="1">
    <citation type="submission" date="2006-10" db="EMBL/GenBank/DDBJ databases">
        <title>Complete sequence of Solibacter usitatus Ellin6076.</title>
        <authorList>
            <consortium name="US DOE Joint Genome Institute"/>
            <person name="Copeland A."/>
            <person name="Lucas S."/>
            <person name="Lapidus A."/>
            <person name="Barry K."/>
            <person name="Detter J.C."/>
            <person name="Glavina del Rio T."/>
            <person name="Hammon N."/>
            <person name="Israni S."/>
            <person name="Dalin E."/>
            <person name="Tice H."/>
            <person name="Pitluck S."/>
            <person name="Thompson L.S."/>
            <person name="Brettin T."/>
            <person name="Bruce D."/>
            <person name="Han C."/>
            <person name="Tapia R."/>
            <person name="Gilna P."/>
            <person name="Schmutz J."/>
            <person name="Larimer F."/>
            <person name="Land M."/>
            <person name="Hauser L."/>
            <person name="Kyrpides N."/>
            <person name="Mikhailova N."/>
            <person name="Janssen P.H."/>
            <person name="Kuske C.R."/>
            <person name="Richardson P."/>
        </authorList>
    </citation>
    <scope>NUCLEOTIDE SEQUENCE</scope>
    <source>
        <strain evidence="3">Ellin6076</strain>
    </source>
</reference>
<dbReference type="STRING" id="234267.Acid_2360"/>
<dbReference type="EMBL" id="CP000473">
    <property type="protein sequence ID" value="ABJ83349.1"/>
    <property type="molecule type" value="Genomic_DNA"/>
</dbReference>
<feature type="transmembrane region" description="Helical" evidence="1">
    <location>
        <begin position="235"/>
        <end position="255"/>
    </location>
</feature>
<name>Q025H0_SOLUE</name>
<dbReference type="OrthoDB" id="114277at2"/>
<dbReference type="PROSITE" id="PS51257">
    <property type="entry name" value="PROKAR_LIPOPROTEIN"/>
    <property type="match status" value="1"/>
</dbReference>
<dbReference type="HOGENOM" id="CLU_993579_0_0_0"/>
<proteinExistence type="predicted"/>
<protein>
    <recommendedName>
        <fullName evidence="2">Inositolphosphotransferase Aur1/Ipt1 domain-containing protein</fullName>
    </recommendedName>
</protein>
<keyword evidence="1" id="KW-1133">Transmembrane helix</keyword>
<feature type="transmembrane region" description="Helical" evidence="1">
    <location>
        <begin position="36"/>
        <end position="57"/>
    </location>
</feature>
<dbReference type="eggNOG" id="COG0671">
    <property type="taxonomic scope" value="Bacteria"/>
</dbReference>
<dbReference type="KEGG" id="sus:Acid_2360"/>
<feature type="transmembrane region" description="Helical" evidence="1">
    <location>
        <begin position="153"/>
        <end position="173"/>
    </location>
</feature>
<dbReference type="InterPro" id="IPR036938">
    <property type="entry name" value="PAP2/HPO_sf"/>
</dbReference>
<dbReference type="InParanoid" id="Q025H0"/>
<dbReference type="Pfam" id="PF14378">
    <property type="entry name" value="PAP2_3"/>
    <property type="match status" value="1"/>
</dbReference>
<dbReference type="AlphaFoldDB" id="Q025H0"/>
<feature type="transmembrane region" description="Helical" evidence="1">
    <location>
        <begin position="127"/>
        <end position="147"/>
    </location>
</feature>
<keyword evidence="1" id="KW-0812">Transmembrane</keyword>
<organism evidence="3">
    <name type="scientific">Solibacter usitatus (strain Ellin6076)</name>
    <dbReference type="NCBI Taxonomy" id="234267"/>
    <lineage>
        <taxon>Bacteria</taxon>
        <taxon>Pseudomonadati</taxon>
        <taxon>Acidobacteriota</taxon>
        <taxon>Terriglobia</taxon>
        <taxon>Bryobacterales</taxon>
        <taxon>Solibacteraceae</taxon>
        <taxon>Candidatus Solibacter</taxon>
    </lineage>
</organism>